<feature type="signal peptide" evidence="1">
    <location>
        <begin position="1"/>
        <end position="24"/>
    </location>
</feature>
<accession>A0A557WXG2</accession>
<evidence type="ECO:0000256" key="1">
    <source>
        <dbReference type="SAM" id="SignalP"/>
    </source>
</evidence>
<dbReference type="Proteomes" id="UP000320513">
    <property type="component" value="Unassembled WGS sequence"/>
</dbReference>
<evidence type="ECO:0000259" key="2">
    <source>
        <dbReference type="Pfam" id="PF05305"/>
    </source>
</evidence>
<reference evidence="3 4" key="1">
    <citation type="submission" date="2019-07" db="EMBL/GenBank/DDBJ databases">
        <title>New Mycobacterium species.</title>
        <authorList>
            <person name="Tortoli E."/>
            <person name="Ghielmetti G."/>
            <person name="Friedel U."/>
            <person name="Trovato A."/>
        </authorList>
    </citation>
    <scope>NUCLEOTIDE SEQUENCE [LARGE SCALE GENOMIC DNA]</scope>
    <source>
        <strain evidence="3 4">16-83</strain>
    </source>
</reference>
<dbReference type="InterPro" id="IPR007969">
    <property type="entry name" value="DUF732"/>
</dbReference>
<proteinExistence type="predicted"/>
<sequence>MLKFSAAFAGLALAATCFSPSAFAGESEYLARLDKAQVSHMSARDALSWGYLVCDKLRAGDSVPEVLTVLEDAGGFRRRHAGVIIGAAAYELCPDQYQNVMDWAHEQTHL</sequence>
<evidence type="ECO:0000313" key="4">
    <source>
        <dbReference type="Proteomes" id="UP000320513"/>
    </source>
</evidence>
<feature type="domain" description="DUF732" evidence="2">
    <location>
        <begin position="27"/>
        <end position="95"/>
    </location>
</feature>
<protein>
    <submittedName>
        <fullName evidence="3">DUF732 domain-containing protein</fullName>
    </submittedName>
</protein>
<gene>
    <name evidence="3" type="ORF">FPZ47_25935</name>
</gene>
<evidence type="ECO:0000313" key="3">
    <source>
        <dbReference type="EMBL" id="TVS77939.1"/>
    </source>
</evidence>
<dbReference type="Pfam" id="PF05305">
    <property type="entry name" value="DUF732"/>
    <property type="match status" value="1"/>
</dbReference>
<dbReference type="EMBL" id="VMQU01000195">
    <property type="protein sequence ID" value="TVS77939.1"/>
    <property type="molecule type" value="Genomic_DNA"/>
</dbReference>
<dbReference type="OrthoDB" id="4753200at2"/>
<feature type="chain" id="PRO_5021842274" evidence="1">
    <location>
        <begin position="25"/>
        <end position="110"/>
    </location>
</feature>
<name>A0A557WXG2_9MYCO</name>
<dbReference type="AlphaFoldDB" id="A0A557WXG2"/>
<dbReference type="RefSeq" id="WP_144956908.1">
    <property type="nucleotide sequence ID" value="NZ_VMQU01000195.1"/>
</dbReference>
<organism evidence="3 4">
    <name type="scientific">Mycobacterium helveticum</name>
    <dbReference type="NCBI Taxonomy" id="2592811"/>
    <lineage>
        <taxon>Bacteria</taxon>
        <taxon>Bacillati</taxon>
        <taxon>Actinomycetota</taxon>
        <taxon>Actinomycetes</taxon>
        <taxon>Mycobacteriales</taxon>
        <taxon>Mycobacteriaceae</taxon>
        <taxon>Mycobacterium</taxon>
    </lineage>
</organism>
<keyword evidence="1" id="KW-0732">Signal</keyword>
<comment type="caution">
    <text evidence="3">The sequence shown here is derived from an EMBL/GenBank/DDBJ whole genome shotgun (WGS) entry which is preliminary data.</text>
</comment>
<keyword evidence="4" id="KW-1185">Reference proteome</keyword>